<reference evidence="1 2" key="1">
    <citation type="submission" date="2020-02" db="EMBL/GenBank/DDBJ databases">
        <title>Paenibacillus sp. nov., isolated from rhizosphere soil of tomato.</title>
        <authorList>
            <person name="Weon H.-Y."/>
            <person name="Lee S.A."/>
        </authorList>
    </citation>
    <scope>NUCLEOTIDE SEQUENCE [LARGE SCALE GENOMIC DNA]</scope>
    <source>
        <strain evidence="1 2">14171R-81</strain>
    </source>
</reference>
<evidence type="ECO:0000313" key="2">
    <source>
        <dbReference type="Proteomes" id="UP000479114"/>
    </source>
</evidence>
<evidence type="ECO:0000313" key="1">
    <source>
        <dbReference type="EMBL" id="QHW31714.1"/>
    </source>
</evidence>
<dbReference type="EMBL" id="CP048286">
    <property type="protein sequence ID" value="QHW31714.1"/>
    <property type="molecule type" value="Genomic_DNA"/>
</dbReference>
<keyword evidence="2" id="KW-1185">Reference proteome</keyword>
<name>A0A6C0NZQ3_9BACL</name>
<protein>
    <submittedName>
        <fullName evidence="1">DUF3238 domain-containing protein</fullName>
    </submittedName>
</protein>
<dbReference type="RefSeq" id="WP_162640520.1">
    <property type="nucleotide sequence ID" value="NZ_CP048286.1"/>
</dbReference>
<organism evidence="1 2">
    <name type="scientific">Paenibacillus rhizovicinus</name>
    <dbReference type="NCBI Taxonomy" id="2704463"/>
    <lineage>
        <taxon>Bacteria</taxon>
        <taxon>Bacillati</taxon>
        <taxon>Bacillota</taxon>
        <taxon>Bacilli</taxon>
        <taxon>Bacillales</taxon>
        <taxon>Paenibacillaceae</taxon>
        <taxon>Paenibacillus</taxon>
    </lineage>
</organism>
<dbReference type="AlphaFoldDB" id="A0A6C0NZQ3"/>
<dbReference type="InterPro" id="IPR021631">
    <property type="entry name" value="DUF3238"/>
</dbReference>
<dbReference type="Proteomes" id="UP000479114">
    <property type="component" value="Chromosome"/>
</dbReference>
<sequence>MADLVKIRGSVFIGGLHWLPAMRDPETGIISEYAGDAREFTPHAVNTGRSRVEQEVVVDFVKRKLFTYANTGYTTLKQSTPDGIARFSQGKAATDGVRVDEEEWEAMSVSFVMRAHAANPIRPEEPAYDYMLRITVNGEDGSVDVKGSHDGFPCFEFYKQVDFGDFELLYSHDFRVTGDTPAAMAGDMDYHFERKL</sequence>
<gene>
    <name evidence="1" type="ORF">GZH47_13270</name>
</gene>
<dbReference type="Pfam" id="PF11579">
    <property type="entry name" value="DUF3238"/>
    <property type="match status" value="1"/>
</dbReference>
<accession>A0A6C0NZQ3</accession>
<proteinExistence type="predicted"/>
<dbReference type="KEGG" id="prz:GZH47_13270"/>